<dbReference type="Pfam" id="PF00722">
    <property type="entry name" value="Glyco_hydro_16"/>
    <property type="match status" value="1"/>
</dbReference>
<proteinExistence type="inferred from homology"/>
<gene>
    <name evidence="8" type="ORF">CSSPJE1EN2_LOCUS5815</name>
</gene>
<dbReference type="InterPro" id="IPR000757">
    <property type="entry name" value="Beta-glucanase-like"/>
</dbReference>
<dbReference type="InterPro" id="IPR010713">
    <property type="entry name" value="XET_C"/>
</dbReference>
<comment type="subcellular location">
    <subcellularLocation>
        <location evidence="6">Secreted</location>
        <location evidence="6">Cell wall</location>
    </subcellularLocation>
    <subcellularLocation>
        <location evidence="6">Secreted</location>
        <location evidence="6">Extracellular space</location>
        <location evidence="6">Apoplast</location>
    </subcellularLocation>
</comment>
<keyword evidence="5 6" id="KW-0326">Glycosidase</keyword>
<comment type="PTM">
    <text evidence="6">Contains at least one intrachain disulfide bond essential for its enzymatic activity.</text>
</comment>
<dbReference type="EMBL" id="OZ023714">
    <property type="protein sequence ID" value="CAK9862820.1"/>
    <property type="molecule type" value="Genomic_DNA"/>
</dbReference>
<organism evidence="8 9">
    <name type="scientific">Sphagnum jensenii</name>
    <dbReference type="NCBI Taxonomy" id="128206"/>
    <lineage>
        <taxon>Eukaryota</taxon>
        <taxon>Viridiplantae</taxon>
        <taxon>Streptophyta</taxon>
        <taxon>Embryophyta</taxon>
        <taxon>Bryophyta</taxon>
        <taxon>Sphagnophytina</taxon>
        <taxon>Sphagnopsida</taxon>
        <taxon>Sphagnales</taxon>
        <taxon>Sphagnaceae</taxon>
        <taxon>Sphagnum</taxon>
    </lineage>
</organism>
<evidence type="ECO:0000313" key="9">
    <source>
        <dbReference type="Proteomes" id="UP001497522"/>
    </source>
</evidence>
<sequence>MMSYSTSGLITTSISLRSSTSRQWSAVAAVIWAMLMTQACLMGVARVEAGRVAAGGLRINNRGGAKFVTQTVLFQQNYQAFSDDNHARVLAGGEQVQLVLDQQAAAGFGSKSKYLFGNIGMYIKLVPGYSAGTVTSFYLSSNGATHDELDFEFLGNITGQPYILQTNVYAHGVGNREQRINLWFDPTADFHYYSVNWNQNYVMFLVDNVPIRVFKNNQNLGVPYLNSQAMAVYTSLWDGSQWATEGGRVKIDWQYAPFIATYEGFNVDGCAVQNNNNLAGCAVASSNKWAQAPALTWHQTNQLKWVRHRYLVYNYCADKMRYPTPPMECGTSIL</sequence>
<protein>
    <recommendedName>
        <fullName evidence="6">Xyloglucan endotransglucosylase/hydrolase</fullName>
        <ecNumber evidence="6">2.4.1.207</ecNumber>
    </recommendedName>
</protein>
<dbReference type="Proteomes" id="UP001497522">
    <property type="component" value="Chromosome 13"/>
</dbReference>
<name>A0ABP1AJV2_9BRYO</name>
<dbReference type="Pfam" id="PF06955">
    <property type="entry name" value="XET_C"/>
    <property type="match status" value="1"/>
</dbReference>
<keyword evidence="6" id="KW-0964">Secreted</keyword>
<dbReference type="Gene3D" id="2.60.120.200">
    <property type="match status" value="1"/>
</dbReference>
<dbReference type="InterPro" id="IPR008263">
    <property type="entry name" value="GH16_AS"/>
</dbReference>
<feature type="domain" description="GH16" evidence="7">
    <location>
        <begin position="68"/>
        <end position="262"/>
    </location>
</feature>
<keyword evidence="2 6" id="KW-0378">Hydrolase</keyword>
<evidence type="ECO:0000313" key="8">
    <source>
        <dbReference type="EMBL" id="CAK9862820.1"/>
    </source>
</evidence>
<dbReference type="InterPro" id="IPR044791">
    <property type="entry name" value="Beta-glucanase/XTH"/>
</dbReference>
<dbReference type="InterPro" id="IPR013320">
    <property type="entry name" value="ConA-like_dom_sf"/>
</dbReference>
<evidence type="ECO:0000256" key="4">
    <source>
        <dbReference type="ARBA" id="ARBA00023180"/>
    </source>
</evidence>
<reference evidence="8" key="1">
    <citation type="submission" date="2024-03" db="EMBL/GenBank/DDBJ databases">
        <authorList>
            <consortium name="ELIXIR-Norway"/>
            <consortium name="Elixir Norway"/>
        </authorList>
    </citation>
    <scope>NUCLEOTIDE SEQUENCE</scope>
</reference>
<keyword evidence="1 6" id="KW-0808">Transferase</keyword>
<evidence type="ECO:0000256" key="1">
    <source>
        <dbReference type="ARBA" id="ARBA00022679"/>
    </source>
</evidence>
<accession>A0ABP1AJV2</accession>
<comment type="function">
    <text evidence="6">Catalyzes xyloglucan endohydrolysis (XEH) and/or endotransglycosylation (XET). Cleaves and religates xyloglucan polymers, an essential constituent of the primary cell wall, and thereby participates in cell wall construction of growing tissues.</text>
</comment>
<dbReference type="CDD" id="cd02176">
    <property type="entry name" value="GH16_XET"/>
    <property type="match status" value="1"/>
</dbReference>
<keyword evidence="6" id="KW-0134">Cell wall</keyword>
<keyword evidence="6" id="KW-0961">Cell wall biogenesis/degradation</keyword>
<dbReference type="SUPFAM" id="SSF49899">
    <property type="entry name" value="Concanavalin A-like lectins/glucanases"/>
    <property type="match status" value="1"/>
</dbReference>
<keyword evidence="6" id="KW-0052">Apoplast</keyword>
<dbReference type="PANTHER" id="PTHR31062">
    <property type="entry name" value="XYLOGLUCAN ENDOTRANSGLUCOSYLASE/HYDROLASE PROTEIN 8-RELATED"/>
    <property type="match status" value="1"/>
</dbReference>
<keyword evidence="3" id="KW-1015">Disulfide bond</keyword>
<dbReference type="InterPro" id="IPR016455">
    <property type="entry name" value="XTH"/>
</dbReference>
<evidence type="ECO:0000256" key="3">
    <source>
        <dbReference type="ARBA" id="ARBA00023157"/>
    </source>
</evidence>
<keyword evidence="4" id="KW-0325">Glycoprotein</keyword>
<dbReference type="EC" id="2.4.1.207" evidence="6"/>
<comment type="similarity">
    <text evidence="6">Belongs to the glycosyl hydrolase 16 family.</text>
</comment>
<keyword evidence="9" id="KW-1185">Reference proteome</keyword>
<evidence type="ECO:0000259" key="7">
    <source>
        <dbReference type="PROSITE" id="PS51762"/>
    </source>
</evidence>
<dbReference type="PROSITE" id="PS51762">
    <property type="entry name" value="GH16_2"/>
    <property type="match status" value="1"/>
</dbReference>
<dbReference type="PROSITE" id="PS01034">
    <property type="entry name" value="GH16_1"/>
    <property type="match status" value="1"/>
</dbReference>
<evidence type="ECO:0000256" key="2">
    <source>
        <dbReference type="ARBA" id="ARBA00022801"/>
    </source>
</evidence>
<evidence type="ECO:0000256" key="6">
    <source>
        <dbReference type="RuleBase" id="RU361120"/>
    </source>
</evidence>
<evidence type="ECO:0000256" key="5">
    <source>
        <dbReference type="ARBA" id="ARBA00023295"/>
    </source>
</evidence>